<sequence>MDSHSLGRPVATVKGARSAGIAPVSVSHHTPSHRAASGPAASDAAPGPSVRPDHSPVTEDASGDASSSEPSRRALPASAPAGSRGEL</sequence>
<keyword evidence="3" id="KW-1185">Reference proteome</keyword>
<dbReference type="EMBL" id="BAABCJ010000001">
    <property type="protein sequence ID" value="GAA3692427.1"/>
    <property type="molecule type" value="Genomic_DNA"/>
</dbReference>
<evidence type="ECO:0000313" key="3">
    <source>
        <dbReference type="Proteomes" id="UP001501536"/>
    </source>
</evidence>
<dbReference type="Proteomes" id="UP001501536">
    <property type="component" value="Unassembled WGS sequence"/>
</dbReference>
<feature type="compositionally biased region" description="Low complexity" evidence="1">
    <location>
        <begin position="35"/>
        <end position="48"/>
    </location>
</feature>
<evidence type="ECO:0000256" key="1">
    <source>
        <dbReference type="SAM" id="MobiDB-lite"/>
    </source>
</evidence>
<organism evidence="2 3">
    <name type="scientific">Zhihengliuella alba</name>
    <dbReference type="NCBI Taxonomy" id="547018"/>
    <lineage>
        <taxon>Bacteria</taxon>
        <taxon>Bacillati</taxon>
        <taxon>Actinomycetota</taxon>
        <taxon>Actinomycetes</taxon>
        <taxon>Micrococcales</taxon>
        <taxon>Micrococcaceae</taxon>
        <taxon>Zhihengliuella</taxon>
    </lineage>
</organism>
<accession>A0ABP7CP31</accession>
<feature type="compositionally biased region" description="Low complexity" evidence="1">
    <location>
        <begin position="65"/>
        <end position="87"/>
    </location>
</feature>
<name>A0ABP7CP31_9MICC</name>
<evidence type="ECO:0000313" key="2">
    <source>
        <dbReference type="EMBL" id="GAA3692427.1"/>
    </source>
</evidence>
<gene>
    <name evidence="2" type="ORF">GCM10022377_00970</name>
</gene>
<reference evidence="3" key="1">
    <citation type="journal article" date="2019" name="Int. J. Syst. Evol. Microbiol.">
        <title>The Global Catalogue of Microorganisms (GCM) 10K type strain sequencing project: providing services to taxonomists for standard genome sequencing and annotation.</title>
        <authorList>
            <consortium name="The Broad Institute Genomics Platform"/>
            <consortium name="The Broad Institute Genome Sequencing Center for Infectious Disease"/>
            <person name="Wu L."/>
            <person name="Ma J."/>
        </authorList>
    </citation>
    <scope>NUCLEOTIDE SEQUENCE [LARGE SCALE GENOMIC DNA]</scope>
    <source>
        <strain evidence="3">JCM 16961</strain>
    </source>
</reference>
<proteinExistence type="predicted"/>
<protein>
    <submittedName>
        <fullName evidence="2">Uncharacterized protein</fullName>
    </submittedName>
</protein>
<feature type="region of interest" description="Disordered" evidence="1">
    <location>
        <begin position="1"/>
        <end position="87"/>
    </location>
</feature>
<comment type="caution">
    <text evidence="2">The sequence shown here is derived from an EMBL/GenBank/DDBJ whole genome shotgun (WGS) entry which is preliminary data.</text>
</comment>